<dbReference type="Pfam" id="PF07495">
    <property type="entry name" value="Y_Y_Y"/>
    <property type="match status" value="1"/>
</dbReference>
<protein>
    <recommendedName>
        <fullName evidence="5">Histidine kinase domain-containing protein</fullName>
    </recommendedName>
</protein>
<keyword evidence="3" id="KW-0902">Two-component regulatory system</keyword>
<dbReference type="GO" id="GO:0016020">
    <property type="term" value="C:membrane"/>
    <property type="evidence" value="ECO:0007669"/>
    <property type="project" value="InterPro"/>
</dbReference>
<dbReference type="InterPro" id="IPR011123">
    <property type="entry name" value="Y_Y_Y"/>
</dbReference>
<dbReference type="PROSITE" id="PS50109">
    <property type="entry name" value="HIS_KIN"/>
    <property type="match status" value="1"/>
</dbReference>
<keyword evidence="4" id="KW-1133">Transmembrane helix</keyword>
<keyword evidence="4" id="KW-0812">Transmembrane</keyword>
<dbReference type="InterPro" id="IPR013783">
    <property type="entry name" value="Ig-like_fold"/>
</dbReference>
<dbReference type="Gene3D" id="3.30.565.10">
    <property type="entry name" value="Histidine kinase-like ATPase, C-terminal domain"/>
    <property type="match status" value="1"/>
</dbReference>
<dbReference type="Gene3D" id="2.130.10.10">
    <property type="entry name" value="YVTN repeat-like/Quinoprotein amine dehydrogenase"/>
    <property type="match status" value="3"/>
</dbReference>
<dbReference type="KEGG" id="vbh:CMV30_07070"/>
<dbReference type="SUPFAM" id="SSF101898">
    <property type="entry name" value="NHL repeat"/>
    <property type="match status" value="1"/>
</dbReference>
<dbReference type="SMART" id="SM00387">
    <property type="entry name" value="HATPase_c"/>
    <property type="match status" value="1"/>
</dbReference>
<dbReference type="Pfam" id="PF07730">
    <property type="entry name" value="HisKA_3"/>
    <property type="match status" value="1"/>
</dbReference>
<evidence type="ECO:0000256" key="3">
    <source>
        <dbReference type="ARBA" id="ARBA00023012"/>
    </source>
</evidence>
<dbReference type="AlphaFoldDB" id="A0A290QIM4"/>
<keyword evidence="1" id="KW-0808">Transferase</keyword>
<evidence type="ECO:0000256" key="1">
    <source>
        <dbReference type="ARBA" id="ARBA00022679"/>
    </source>
</evidence>
<dbReference type="Pfam" id="PF07494">
    <property type="entry name" value="Reg_prop"/>
    <property type="match status" value="2"/>
</dbReference>
<evidence type="ECO:0000313" key="6">
    <source>
        <dbReference type="EMBL" id="ATC63732.1"/>
    </source>
</evidence>
<dbReference type="InterPro" id="IPR036890">
    <property type="entry name" value="HATPase_C_sf"/>
</dbReference>
<dbReference type="Pfam" id="PF02518">
    <property type="entry name" value="HATPase_c"/>
    <property type="match status" value="1"/>
</dbReference>
<evidence type="ECO:0000256" key="2">
    <source>
        <dbReference type="ARBA" id="ARBA00022777"/>
    </source>
</evidence>
<dbReference type="EMBL" id="CP023344">
    <property type="protein sequence ID" value="ATC63732.1"/>
    <property type="molecule type" value="Genomic_DNA"/>
</dbReference>
<proteinExistence type="predicted"/>
<keyword evidence="4" id="KW-0472">Membrane</keyword>
<dbReference type="InterPro" id="IPR011712">
    <property type="entry name" value="Sig_transdc_His_kin_sub3_dim/P"/>
</dbReference>
<dbReference type="GO" id="GO:0000155">
    <property type="term" value="F:phosphorelay sensor kinase activity"/>
    <property type="evidence" value="ECO:0007669"/>
    <property type="project" value="InterPro"/>
</dbReference>
<dbReference type="GO" id="GO:0046983">
    <property type="term" value="F:protein dimerization activity"/>
    <property type="evidence" value="ECO:0007669"/>
    <property type="project" value="InterPro"/>
</dbReference>
<evidence type="ECO:0000313" key="7">
    <source>
        <dbReference type="Proteomes" id="UP000217265"/>
    </source>
</evidence>
<feature type="domain" description="Histidine kinase" evidence="5">
    <location>
        <begin position="759"/>
        <end position="956"/>
    </location>
</feature>
<dbReference type="Gene3D" id="2.60.40.10">
    <property type="entry name" value="Immunoglobulins"/>
    <property type="match status" value="1"/>
</dbReference>
<dbReference type="SUPFAM" id="SSF63829">
    <property type="entry name" value="Calcium-dependent phosphotriesterase"/>
    <property type="match status" value="1"/>
</dbReference>
<feature type="transmembrane region" description="Helical" evidence="4">
    <location>
        <begin position="714"/>
        <end position="732"/>
    </location>
</feature>
<dbReference type="Proteomes" id="UP000217265">
    <property type="component" value="Chromosome"/>
</dbReference>
<keyword evidence="7" id="KW-1185">Reference proteome</keyword>
<reference evidence="6 7" key="1">
    <citation type="submission" date="2017-09" db="EMBL/GenBank/DDBJ databases">
        <title>Complete genome sequence of Verrucomicrobial strain HZ-65, isolated from freshwater.</title>
        <authorList>
            <person name="Choi A."/>
        </authorList>
    </citation>
    <scope>NUCLEOTIDE SEQUENCE [LARGE SCALE GENOMIC DNA]</scope>
    <source>
        <strain evidence="6 7">HZ-65</strain>
    </source>
</reference>
<dbReference type="InterPro" id="IPR015943">
    <property type="entry name" value="WD40/YVTN_repeat-like_dom_sf"/>
</dbReference>
<sequence length="959" mass="105526">MLDEKGYLWVATTGGLVRFDGTSFEPAETPPEVSQRGMIHPSMPPADAPGRLLALGNANGNTDGNTPGAVDGVYRRDHQAFVFEREPALEGKNVRAIFSEKNGTLWFGCEDGTVLRRADGQSQRFDPPAGLTGRKIPAFATDGAGHVWVAINTLVARFDGTRWIPLPVDHASNEVRIASSRSGGPWLFTTEAAMKWTGEKLELIAPLSELQGSHFIQAAIEDRYGKIWIGTRSHGLFRISPGQVLAVPTSHEDIYSLCEDADGGIWAGTNGGGLNRLRPKAYQLFDKDSGLKDNFSSTVAEDANGVIWLANRDGGVVRVIDSKADLISRRLNWRQFSAMSVYPAANGSVWITSGIGVYRTNATYPDRLDRIRSLDNFKLVRATYVARNGDYWLSVDPDSIARWRDNDVRVFSTNDGFDGREVRGFAEDASGALWVGAADGRLFRSVGERFERVPLPGAEDCGSLQALRFEADGTLLIATTSSGVLIVKPDATPHVRTLGTAQGLPNNNVTQILTDDSGRYWFASRRGIFRIDRDQLRDFASGKIQSVHTVVLGKDDGLTDLSSLGLFQPSAWKARDGGLWFATRRGMLRLDPSLTSDDSGPPPVTLSAISFDDRPQPLASNIAIPSSVRKTEIRFSALNLSAPDQILVRHRLDGFDNDWVVQTSGRSATYPRLPPGKYMFRVEASNGSGVWSTQDTVLPISVVPLWWQSDWANVLYFAALTLVIFACVRIWAHRRLRRRLEGLERERAIERERTRIAQNIHDDLGASLTHISLLTQLAQHENPEQARSFEKIYDAANAITRSMDEIVWAVNPKCDDLESLVYYVGNFAQSFFKAAEIRCRLDVPAVLPAVSLTSQARHNLFLCCKEALNNIARHAHATEAELTIAVNESSLQITIADNGRGLAASKLAQSIDPFRVSSGNGLKNIRQRIEELDGTCGFTERPGGGTLVTFLIVLPKLQN</sequence>
<dbReference type="InterPro" id="IPR050482">
    <property type="entry name" value="Sensor_HK_TwoCompSys"/>
</dbReference>
<name>A0A290QIM4_9BACT</name>
<gene>
    <name evidence="6" type="ORF">CMV30_07070</name>
</gene>
<dbReference type="SUPFAM" id="SSF55874">
    <property type="entry name" value="ATPase domain of HSP90 chaperone/DNA topoisomerase II/histidine kinase"/>
    <property type="match status" value="1"/>
</dbReference>
<dbReference type="CDD" id="cd16917">
    <property type="entry name" value="HATPase_UhpB-NarQ-NarX-like"/>
    <property type="match status" value="1"/>
</dbReference>
<dbReference type="InterPro" id="IPR005467">
    <property type="entry name" value="His_kinase_dom"/>
</dbReference>
<organism evidence="6 7">
    <name type="scientific">Nibricoccus aquaticus</name>
    <dbReference type="NCBI Taxonomy" id="2576891"/>
    <lineage>
        <taxon>Bacteria</taxon>
        <taxon>Pseudomonadati</taxon>
        <taxon>Verrucomicrobiota</taxon>
        <taxon>Opitutia</taxon>
        <taxon>Opitutales</taxon>
        <taxon>Opitutaceae</taxon>
        <taxon>Nibricoccus</taxon>
    </lineage>
</organism>
<dbReference type="PANTHER" id="PTHR24421">
    <property type="entry name" value="NITRATE/NITRITE SENSOR PROTEIN NARX-RELATED"/>
    <property type="match status" value="1"/>
</dbReference>
<dbReference type="Gene3D" id="1.20.5.1930">
    <property type="match status" value="1"/>
</dbReference>
<keyword evidence="2" id="KW-0418">Kinase</keyword>
<dbReference type="InterPro" id="IPR011110">
    <property type="entry name" value="Reg_prop"/>
</dbReference>
<evidence type="ECO:0000256" key="4">
    <source>
        <dbReference type="SAM" id="Phobius"/>
    </source>
</evidence>
<accession>A0A290QIM4</accession>
<dbReference type="InterPro" id="IPR003594">
    <property type="entry name" value="HATPase_dom"/>
</dbReference>
<evidence type="ECO:0000259" key="5">
    <source>
        <dbReference type="PROSITE" id="PS50109"/>
    </source>
</evidence>